<gene>
    <name evidence="1" type="ORF">EJ04DRAFT_513168</name>
</gene>
<name>A0A9P4QXW3_9PLEO</name>
<sequence length="228" mass="26338">MQSVACFLALPPELRVQIFTTIFRDILTSAHRVPSPQLLIQDVPWDRPRKLNTLSYLLLNRTLHAEAEDAFWTLVDSEGGVILQTVWLYKYPRRALSLQTLSTFAYRNIKKLTLPIYVRSDNNFAHIRIVGTASPTFRFDKLAAELGCLEELTLPIVMGAGLDRYSTASWIWWRTPGIVGDIVRRFGSRVTVIVAEKEDMIDGVRKELKEWVRGRRVEFRLDSCKWSR</sequence>
<comment type="caution">
    <text evidence="1">The sequence shown here is derived from an EMBL/GenBank/DDBJ whole genome shotgun (WGS) entry which is preliminary data.</text>
</comment>
<accession>A0A9P4QXW3</accession>
<dbReference type="EMBL" id="ML996160">
    <property type="protein sequence ID" value="KAF2733525.1"/>
    <property type="molecule type" value="Genomic_DNA"/>
</dbReference>
<evidence type="ECO:0000313" key="1">
    <source>
        <dbReference type="EMBL" id="KAF2733525.1"/>
    </source>
</evidence>
<proteinExistence type="predicted"/>
<keyword evidence="2" id="KW-1185">Reference proteome</keyword>
<dbReference type="AlphaFoldDB" id="A0A9P4QXW3"/>
<reference evidence="1" key="1">
    <citation type="journal article" date="2020" name="Stud. Mycol.">
        <title>101 Dothideomycetes genomes: a test case for predicting lifestyles and emergence of pathogens.</title>
        <authorList>
            <person name="Haridas S."/>
            <person name="Albert R."/>
            <person name="Binder M."/>
            <person name="Bloem J."/>
            <person name="Labutti K."/>
            <person name="Salamov A."/>
            <person name="Andreopoulos B."/>
            <person name="Baker S."/>
            <person name="Barry K."/>
            <person name="Bills G."/>
            <person name="Bluhm B."/>
            <person name="Cannon C."/>
            <person name="Castanera R."/>
            <person name="Culley D."/>
            <person name="Daum C."/>
            <person name="Ezra D."/>
            <person name="Gonzalez J."/>
            <person name="Henrissat B."/>
            <person name="Kuo A."/>
            <person name="Liang C."/>
            <person name="Lipzen A."/>
            <person name="Lutzoni F."/>
            <person name="Magnuson J."/>
            <person name="Mondo S."/>
            <person name="Nolan M."/>
            <person name="Ohm R."/>
            <person name="Pangilinan J."/>
            <person name="Park H.-J."/>
            <person name="Ramirez L."/>
            <person name="Alfaro M."/>
            <person name="Sun H."/>
            <person name="Tritt A."/>
            <person name="Yoshinaga Y."/>
            <person name="Zwiers L.-H."/>
            <person name="Turgeon B."/>
            <person name="Goodwin S."/>
            <person name="Spatafora J."/>
            <person name="Crous P."/>
            <person name="Grigoriev I."/>
        </authorList>
    </citation>
    <scope>NUCLEOTIDE SEQUENCE</scope>
    <source>
        <strain evidence="1">CBS 125425</strain>
    </source>
</reference>
<protein>
    <submittedName>
        <fullName evidence="1">Uncharacterized protein</fullName>
    </submittedName>
</protein>
<dbReference type="Proteomes" id="UP000799444">
    <property type="component" value="Unassembled WGS sequence"/>
</dbReference>
<organism evidence="1 2">
    <name type="scientific">Polyplosphaeria fusca</name>
    <dbReference type="NCBI Taxonomy" id="682080"/>
    <lineage>
        <taxon>Eukaryota</taxon>
        <taxon>Fungi</taxon>
        <taxon>Dikarya</taxon>
        <taxon>Ascomycota</taxon>
        <taxon>Pezizomycotina</taxon>
        <taxon>Dothideomycetes</taxon>
        <taxon>Pleosporomycetidae</taxon>
        <taxon>Pleosporales</taxon>
        <taxon>Tetraplosphaeriaceae</taxon>
        <taxon>Polyplosphaeria</taxon>
    </lineage>
</organism>
<evidence type="ECO:0000313" key="2">
    <source>
        <dbReference type="Proteomes" id="UP000799444"/>
    </source>
</evidence>